<protein>
    <submittedName>
        <fullName evidence="1">Uncharacterized protein</fullName>
    </submittedName>
</protein>
<dbReference type="AlphaFoldDB" id="A0A482VB82"/>
<proteinExistence type="predicted"/>
<evidence type="ECO:0000313" key="1">
    <source>
        <dbReference type="EMBL" id="RZB40494.1"/>
    </source>
</evidence>
<keyword evidence="2" id="KW-1185">Reference proteome</keyword>
<organism evidence="1 2">
    <name type="scientific">Asbolus verrucosus</name>
    <name type="common">Desert ironclad beetle</name>
    <dbReference type="NCBI Taxonomy" id="1661398"/>
    <lineage>
        <taxon>Eukaryota</taxon>
        <taxon>Metazoa</taxon>
        <taxon>Ecdysozoa</taxon>
        <taxon>Arthropoda</taxon>
        <taxon>Hexapoda</taxon>
        <taxon>Insecta</taxon>
        <taxon>Pterygota</taxon>
        <taxon>Neoptera</taxon>
        <taxon>Endopterygota</taxon>
        <taxon>Coleoptera</taxon>
        <taxon>Polyphaga</taxon>
        <taxon>Cucujiformia</taxon>
        <taxon>Tenebrionidae</taxon>
        <taxon>Pimeliinae</taxon>
        <taxon>Asbolus</taxon>
    </lineage>
</organism>
<sequence>MSNMSLFSSAHHPCVVNFTRHRPFVVLLLSWNVAALNYRRNCLDPFVLLFATVSFR</sequence>
<dbReference type="Proteomes" id="UP000292052">
    <property type="component" value="Unassembled WGS sequence"/>
</dbReference>
<accession>A0A482VB82</accession>
<reference evidence="1 2" key="1">
    <citation type="submission" date="2017-03" db="EMBL/GenBank/DDBJ databases">
        <title>Genome of the blue death feigning beetle - Asbolus verrucosus.</title>
        <authorList>
            <person name="Rider S.D."/>
        </authorList>
    </citation>
    <scope>NUCLEOTIDE SEQUENCE [LARGE SCALE GENOMIC DNA]</scope>
    <source>
        <strain evidence="1">Butters</strain>
        <tissue evidence="1">Head and leg muscle</tissue>
    </source>
</reference>
<comment type="caution">
    <text evidence="1">The sequence shown here is derived from an EMBL/GenBank/DDBJ whole genome shotgun (WGS) entry which is preliminary data.</text>
</comment>
<gene>
    <name evidence="1" type="ORF">BDFB_012876</name>
</gene>
<evidence type="ECO:0000313" key="2">
    <source>
        <dbReference type="Proteomes" id="UP000292052"/>
    </source>
</evidence>
<name>A0A482VB82_ASBVE</name>
<dbReference type="OrthoDB" id="10414636at2759"/>
<dbReference type="EMBL" id="QDEB01118387">
    <property type="protein sequence ID" value="RZB40494.1"/>
    <property type="molecule type" value="Genomic_DNA"/>
</dbReference>